<dbReference type="Pfam" id="PF04294">
    <property type="entry name" value="VanW"/>
    <property type="match status" value="2"/>
</dbReference>
<name>A0A9D1LTA4_9FIRM</name>
<dbReference type="AlphaFoldDB" id="A0A9D1LTA4"/>
<evidence type="ECO:0000313" key="3">
    <source>
        <dbReference type="Proteomes" id="UP000824123"/>
    </source>
</evidence>
<dbReference type="InterPro" id="IPR007391">
    <property type="entry name" value="Vancomycin_resist_VanW"/>
</dbReference>
<organism evidence="2 3">
    <name type="scientific">Candidatus Fimadaptatus faecigallinarum</name>
    <dbReference type="NCBI Taxonomy" id="2840814"/>
    <lineage>
        <taxon>Bacteria</taxon>
        <taxon>Bacillati</taxon>
        <taxon>Bacillota</taxon>
        <taxon>Clostridia</taxon>
        <taxon>Eubacteriales</taxon>
        <taxon>Candidatus Fimadaptatus</taxon>
    </lineage>
</organism>
<keyword evidence="1" id="KW-0732">Signal</keyword>
<dbReference type="PANTHER" id="PTHR35788:SF1">
    <property type="entry name" value="EXPORTED PROTEIN"/>
    <property type="match status" value="1"/>
</dbReference>
<dbReference type="PANTHER" id="PTHR35788">
    <property type="entry name" value="EXPORTED PROTEIN-RELATED"/>
    <property type="match status" value="1"/>
</dbReference>
<evidence type="ECO:0000256" key="1">
    <source>
        <dbReference type="SAM" id="SignalP"/>
    </source>
</evidence>
<comment type="caution">
    <text evidence="2">The sequence shown here is derived from an EMBL/GenBank/DDBJ whole genome shotgun (WGS) entry which is preliminary data.</text>
</comment>
<accession>A0A9D1LTA4</accession>
<protein>
    <submittedName>
        <fullName evidence="2">VanW family protein</fullName>
    </submittedName>
</protein>
<reference evidence="2" key="2">
    <citation type="journal article" date="2021" name="PeerJ">
        <title>Extensive microbial diversity within the chicken gut microbiome revealed by metagenomics and culture.</title>
        <authorList>
            <person name="Gilroy R."/>
            <person name="Ravi A."/>
            <person name="Getino M."/>
            <person name="Pursley I."/>
            <person name="Horton D.L."/>
            <person name="Alikhan N.F."/>
            <person name="Baker D."/>
            <person name="Gharbi K."/>
            <person name="Hall N."/>
            <person name="Watson M."/>
            <person name="Adriaenssens E.M."/>
            <person name="Foster-Nyarko E."/>
            <person name="Jarju S."/>
            <person name="Secka A."/>
            <person name="Antonio M."/>
            <person name="Oren A."/>
            <person name="Chaudhuri R.R."/>
            <person name="La Ragione R."/>
            <person name="Hildebrand F."/>
            <person name="Pallen M.J."/>
        </authorList>
    </citation>
    <scope>NUCLEOTIDE SEQUENCE</scope>
    <source>
        <strain evidence="2">ChiSxjej2B14-8506</strain>
    </source>
</reference>
<dbReference type="EMBL" id="DVNK01000063">
    <property type="protein sequence ID" value="HIU47683.1"/>
    <property type="molecule type" value="Genomic_DNA"/>
</dbReference>
<evidence type="ECO:0000313" key="2">
    <source>
        <dbReference type="EMBL" id="HIU47683.1"/>
    </source>
</evidence>
<sequence>MLKGIRQLISAALVLVMVMALALPASGALAASGYAATDVESSGARVRNIERAAGAISGYTLVDGEQFSFNHVVGDRSKERGYESALNGRGVKVYGGGTGQVAATLYLAVRGISGVYIDELSTYGDRYTGDYVSSGDDAVVVDWQSGTDFAFTNYTGRTLTIYAWLDDGELRVSIDESSAIAGYGTTSIYGTNAKRNNIKLAADAINGTTLGHNDVFSFNDLVGPRTSSNGYETAVNGRGVKVVGGGVAQVASSIWLAIKNMDDIEIIDKHTYGKKYSESYVESSSDAIVTDYNAGTDFSFRYTGYDEITILCYVQYDTLVCEITTEAAVG</sequence>
<gene>
    <name evidence="2" type="ORF">IAC59_10585</name>
</gene>
<dbReference type="Proteomes" id="UP000824123">
    <property type="component" value="Unassembled WGS sequence"/>
</dbReference>
<proteinExistence type="predicted"/>
<feature type="chain" id="PRO_5038803086" evidence="1">
    <location>
        <begin position="31"/>
        <end position="330"/>
    </location>
</feature>
<dbReference type="InterPro" id="IPR052913">
    <property type="entry name" value="Glycopeptide_resist_protein"/>
</dbReference>
<feature type="signal peptide" evidence="1">
    <location>
        <begin position="1"/>
        <end position="30"/>
    </location>
</feature>
<reference evidence="2" key="1">
    <citation type="submission" date="2020-10" db="EMBL/GenBank/DDBJ databases">
        <authorList>
            <person name="Gilroy R."/>
        </authorList>
    </citation>
    <scope>NUCLEOTIDE SEQUENCE</scope>
    <source>
        <strain evidence="2">ChiSxjej2B14-8506</strain>
    </source>
</reference>